<name>A0A2S6GCX0_9PSEU</name>
<feature type="region of interest" description="Disordered" evidence="1">
    <location>
        <begin position="178"/>
        <end position="212"/>
    </location>
</feature>
<accession>A0A2S6GCX0</accession>
<dbReference type="AlphaFoldDB" id="A0A2S6GCX0"/>
<sequence>MRLDLPDAVRPLPLDDPDRAVAEFAGVIGDLRDVPAGAAADLEALAAEGVDAALREGAVLMAVVTPEGADPALLTGVALAVPPTWDLETADRVRDSVEETGGPDVRETVVVESAVGPAVVAQRVPGVEQAREGRPAVVQLQAFIPDPASGRMLLLTLASPSSRGWAAHQALFTRMVASARPSGDTEPVQRPRPAPVPPPDDDESFENHTFRL</sequence>
<comment type="caution">
    <text evidence="2">The sequence shown here is derived from an EMBL/GenBank/DDBJ whole genome shotgun (WGS) entry which is preliminary data.</text>
</comment>
<organism evidence="2 3">
    <name type="scientific">Actinokineospora auranticolor</name>
    <dbReference type="NCBI Taxonomy" id="155976"/>
    <lineage>
        <taxon>Bacteria</taxon>
        <taxon>Bacillati</taxon>
        <taxon>Actinomycetota</taxon>
        <taxon>Actinomycetes</taxon>
        <taxon>Pseudonocardiales</taxon>
        <taxon>Pseudonocardiaceae</taxon>
        <taxon>Actinokineospora</taxon>
    </lineage>
</organism>
<keyword evidence="3" id="KW-1185">Reference proteome</keyword>
<dbReference type="Proteomes" id="UP000239203">
    <property type="component" value="Unassembled WGS sequence"/>
</dbReference>
<reference evidence="2 3" key="1">
    <citation type="submission" date="2018-02" db="EMBL/GenBank/DDBJ databases">
        <title>Genomic Encyclopedia of Archaeal and Bacterial Type Strains, Phase II (KMG-II): from individual species to whole genera.</title>
        <authorList>
            <person name="Goeker M."/>
        </authorList>
    </citation>
    <scope>NUCLEOTIDE SEQUENCE [LARGE SCALE GENOMIC DNA]</scope>
    <source>
        <strain evidence="2 3">YU 961-1</strain>
    </source>
</reference>
<evidence type="ECO:0000256" key="1">
    <source>
        <dbReference type="SAM" id="MobiDB-lite"/>
    </source>
</evidence>
<protein>
    <submittedName>
        <fullName evidence="2">Uncharacterized protein</fullName>
    </submittedName>
</protein>
<evidence type="ECO:0000313" key="2">
    <source>
        <dbReference type="EMBL" id="PPK62376.1"/>
    </source>
</evidence>
<dbReference type="OrthoDB" id="3690884at2"/>
<proteinExistence type="predicted"/>
<evidence type="ECO:0000313" key="3">
    <source>
        <dbReference type="Proteomes" id="UP000239203"/>
    </source>
</evidence>
<dbReference type="RefSeq" id="WP_104483210.1">
    <property type="nucleotide sequence ID" value="NZ_CP154825.1"/>
</dbReference>
<dbReference type="EMBL" id="PTIX01000035">
    <property type="protein sequence ID" value="PPK62376.1"/>
    <property type="molecule type" value="Genomic_DNA"/>
</dbReference>
<gene>
    <name evidence="2" type="ORF">CLV40_13518</name>
</gene>